<dbReference type="RefSeq" id="WP_152602236.1">
    <property type="nucleotide sequence ID" value="NZ_JACHBQ010000001.1"/>
</dbReference>
<dbReference type="AlphaFoldDB" id="A0A7W9E4T6"/>
<dbReference type="Proteomes" id="UP000561726">
    <property type="component" value="Unassembled WGS sequence"/>
</dbReference>
<proteinExistence type="predicted"/>
<gene>
    <name evidence="2" type="ORF">BJ997_002332</name>
</gene>
<organism evidence="2 3">
    <name type="scientific">Cryobacterium roopkundense</name>
    <dbReference type="NCBI Taxonomy" id="1001240"/>
    <lineage>
        <taxon>Bacteria</taxon>
        <taxon>Bacillati</taxon>
        <taxon>Actinomycetota</taxon>
        <taxon>Actinomycetes</taxon>
        <taxon>Micrococcales</taxon>
        <taxon>Microbacteriaceae</taxon>
        <taxon>Cryobacterium</taxon>
    </lineage>
</organism>
<accession>A0A7W9E4T6</accession>
<evidence type="ECO:0000313" key="2">
    <source>
        <dbReference type="EMBL" id="MBB5641784.1"/>
    </source>
</evidence>
<name>A0A7W9E4T6_9MICO</name>
<evidence type="ECO:0000256" key="1">
    <source>
        <dbReference type="SAM" id="MobiDB-lite"/>
    </source>
</evidence>
<protein>
    <submittedName>
        <fullName evidence="2">Uncharacterized protein</fullName>
    </submittedName>
</protein>
<comment type="caution">
    <text evidence="2">The sequence shown here is derived from an EMBL/GenBank/DDBJ whole genome shotgun (WGS) entry which is preliminary data.</text>
</comment>
<sequence>MRGVRIELHDLVFTPAPCGATHDIQQSLGLDGFGYRRELHDLDGPALDDDAELPRPSNHCTREGADDEAPDAGVSGAAEVAIQDSRAHDFAFVVVLRL</sequence>
<dbReference type="EMBL" id="JACHBQ010000001">
    <property type="protein sequence ID" value="MBB5641784.1"/>
    <property type="molecule type" value="Genomic_DNA"/>
</dbReference>
<reference evidence="2 3" key="1">
    <citation type="submission" date="2020-08" db="EMBL/GenBank/DDBJ databases">
        <title>Sequencing the genomes of 1000 actinobacteria strains.</title>
        <authorList>
            <person name="Klenk H.-P."/>
        </authorList>
    </citation>
    <scope>NUCLEOTIDE SEQUENCE [LARGE SCALE GENOMIC DNA]</scope>
    <source>
        <strain evidence="2 3">DSM 21065</strain>
    </source>
</reference>
<feature type="region of interest" description="Disordered" evidence="1">
    <location>
        <begin position="43"/>
        <end position="74"/>
    </location>
</feature>
<evidence type="ECO:0000313" key="3">
    <source>
        <dbReference type="Proteomes" id="UP000561726"/>
    </source>
</evidence>